<organism evidence="1 2">
    <name type="scientific">Periconia digitata</name>
    <dbReference type="NCBI Taxonomy" id="1303443"/>
    <lineage>
        <taxon>Eukaryota</taxon>
        <taxon>Fungi</taxon>
        <taxon>Dikarya</taxon>
        <taxon>Ascomycota</taxon>
        <taxon>Pezizomycotina</taxon>
        <taxon>Dothideomycetes</taxon>
        <taxon>Pleosporomycetidae</taxon>
        <taxon>Pleosporales</taxon>
        <taxon>Massarineae</taxon>
        <taxon>Periconiaceae</taxon>
        <taxon>Periconia</taxon>
    </lineage>
</organism>
<comment type="caution">
    <text evidence="1">The sequence shown here is derived from an EMBL/GenBank/DDBJ whole genome shotgun (WGS) entry which is preliminary data.</text>
</comment>
<dbReference type="OrthoDB" id="5304354at2759"/>
<name>A0A9W4U796_9PLEO</name>
<accession>A0A9W4U796</accession>
<evidence type="ECO:0000313" key="2">
    <source>
        <dbReference type="Proteomes" id="UP001152607"/>
    </source>
</evidence>
<dbReference type="Proteomes" id="UP001152607">
    <property type="component" value="Unassembled WGS sequence"/>
</dbReference>
<evidence type="ECO:0000313" key="1">
    <source>
        <dbReference type="EMBL" id="CAI6325466.1"/>
    </source>
</evidence>
<dbReference type="EMBL" id="CAOQHR010000002">
    <property type="protein sequence ID" value="CAI6325466.1"/>
    <property type="molecule type" value="Genomic_DNA"/>
</dbReference>
<dbReference type="AlphaFoldDB" id="A0A9W4U796"/>
<evidence type="ECO:0008006" key="3">
    <source>
        <dbReference type="Google" id="ProtNLM"/>
    </source>
</evidence>
<gene>
    <name evidence="1" type="ORF">PDIGIT_LOCUS3781</name>
</gene>
<reference evidence="1" key="1">
    <citation type="submission" date="2023-01" db="EMBL/GenBank/DDBJ databases">
        <authorList>
            <person name="Van Ghelder C."/>
            <person name="Rancurel C."/>
        </authorList>
    </citation>
    <scope>NUCLEOTIDE SEQUENCE</scope>
    <source>
        <strain evidence="1">CNCM I-4278</strain>
    </source>
</reference>
<protein>
    <recommendedName>
        <fullName evidence="3">F-box domain-containing protein</fullName>
    </recommendedName>
</protein>
<sequence length="228" mass="26680">MLFSSIPPELKLLVAEYLDPESCFNLAISCKQIWFLCRSLVDKHSKLLSENQSLIVPPLQPMFDIINNPPKGWYIRDCVLWYSEFNAAGETPKSLKDKERLISYYTNWMEEEGSKGHTIPYKGQTFITPITQLMHRLPFLTTLSINSQPNKYEPHDTYEHAYINFMHVLSRLYLRSLGTQQVCNLPFKFLTTVAVVQYNVRDGCDFDWCLGFMYIHPVSEELHWQDAR</sequence>
<keyword evidence="2" id="KW-1185">Reference proteome</keyword>
<proteinExistence type="predicted"/>